<name>A9WNQ9_RENSM</name>
<evidence type="ECO:0000313" key="3">
    <source>
        <dbReference type="Proteomes" id="UP000002007"/>
    </source>
</evidence>
<gene>
    <name evidence="2" type="ordered locus">RSal33209_1522</name>
</gene>
<keyword evidence="3" id="KW-1185">Reference proteome</keyword>
<proteinExistence type="predicted"/>
<reference evidence="3" key="1">
    <citation type="journal article" date="2008" name="J. Bacteriol.">
        <title>Genome sequence of the fish pathogen Renibacterium salmoninarum suggests reductive evolution away from an environmental Arthrobacter ancestor.</title>
        <authorList>
            <person name="Wiens G.D."/>
            <person name="Rockey D.D."/>
            <person name="Wu Z."/>
            <person name="Chang J."/>
            <person name="Levy R."/>
            <person name="Crane S."/>
            <person name="Chen D.S."/>
            <person name="Capri G.R."/>
            <person name="Burnett J.R."/>
            <person name="Sudheesh P.S."/>
            <person name="Schipma M.J."/>
            <person name="Burd H."/>
            <person name="Bhattacharyya A."/>
            <person name="Rhodes L.D."/>
            <person name="Kaul R."/>
            <person name="Strom M.S."/>
        </authorList>
    </citation>
    <scope>NUCLEOTIDE SEQUENCE [LARGE SCALE GENOMIC DNA]</scope>
    <source>
        <strain evidence="3">ATCC 33209 / DSM 20767 / JCM 11484 / NBRC 15589 / NCIMB 2235</strain>
    </source>
</reference>
<dbReference type="RefSeq" id="WP_012244937.1">
    <property type="nucleotide sequence ID" value="NC_010168.1"/>
</dbReference>
<accession>A9WNQ9</accession>
<organism evidence="2 3">
    <name type="scientific">Renibacterium salmoninarum (strain ATCC 33209 / DSM 20767 / JCM 11484 / NBRC 15589 / NCIMB 2235)</name>
    <dbReference type="NCBI Taxonomy" id="288705"/>
    <lineage>
        <taxon>Bacteria</taxon>
        <taxon>Bacillati</taxon>
        <taxon>Actinomycetota</taxon>
        <taxon>Actinomycetes</taxon>
        <taxon>Micrococcales</taxon>
        <taxon>Micrococcaceae</taxon>
        <taxon>Renibacterium</taxon>
    </lineage>
</organism>
<protein>
    <recommendedName>
        <fullName evidence="1">SnoaL-like domain-containing protein</fullName>
    </recommendedName>
</protein>
<evidence type="ECO:0000313" key="2">
    <source>
        <dbReference type="EMBL" id="ABY23258.1"/>
    </source>
</evidence>
<evidence type="ECO:0000259" key="1">
    <source>
        <dbReference type="Pfam" id="PF12680"/>
    </source>
</evidence>
<dbReference type="Proteomes" id="UP000002007">
    <property type="component" value="Chromosome"/>
</dbReference>
<dbReference type="Pfam" id="PF12680">
    <property type="entry name" value="SnoaL_2"/>
    <property type="match status" value="1"/>
</dbReference>
<dbReference type="InterPro" id="IPR037401">
    <property type="entry name" value="SnoaL-like"/>
</dbReference>
<sequence length="119" mass="13511">MSRTTSEIAEEYFRAWKAGDQLAFRALLADDVDFSGPMAHLNNADECATSIIRLQTILTDIVPLKRWIDGDNSVSWFELRTSWTEPIPVANWTHVENGLITEIKVVFDQRAFLAGMPQQ</sequence>
<dbReference type="eggNOG" id="COG3631">
    <property type="taxonomic scope" value="Bacteria"/>
</dbReference>
<feature type="domain" description="SnoaL-like" evidence="1">
    <location>
        <begin position="9"/>
        <end position="103"/>
    </location>
</feature>
<dbReference type="HOGENOM" id="CLU_153137_0_0_11"/>
<dbReference type="SUPFAM" id="SSF54427">
    <property type="entry name" value="NTF2-like"/>
    <property type="match status" value="1"/>
</dbReference>
<dbReference type="STRING" id="288705.RSal33209_1522"/>
<dbReference type="KEGG" id="rsa:RSal33209_1522"/>
<dbReference type="AlphaFoldDB" id="A9WNQ9"/>
<dbReference type="InterPro" id="IPR032710">
    <property type="entry name" value="NTF2-like_dom_sf"/>
</dbReference>
<dbReference type="EMBL" id="CP000910">
    <property type="protein sequence ID" value="ABY23258.1"/>
    <property type="molecule type" value="Genomic_DNA"/>
</dbReference>
<dbReference type="Gene3D" id="3.10.450.50">
    <property type="match status" value="1"/>
</dbReference>